<name>A0A2M8EJW5_UNCKA</name>
<evidence type="ECO:0000256" key="1">
    <source>
        <dbReference type="SAM" id="Phobius"/>
    </source>
</evidence>
<feature type="transmembrane region" description="Helical" evidence="1">
    <location>
        <begin position="32"/>
        <end position="65"/>
    </location>
</feature>
<gene>
    <name evidence="2" type="ORF">CO059_00915</name>
</gene>
<accession>A0A2M8EJW5</accession>
<reference evidence="3" key="1">
    <citation type="submission" date="2017-09" db="EMBL/GenBank/DDBJ databases">
        <title>Depth-based differentiation of microbial function through sediment-hosted aquifers and enrichment of novel symbionts in the deep terrestrial subsurface.</title>
        <authorList>
            <person name="Probst A.J."/>
            <person name="Ladd B."/>
            <person name="Jarett J.K."/>
            <person name="Geller-Mcgrath D.E."/>
            <person name="Sieber C.M.K."/>
            <person name="Emerson J.B."/>
            <person name="Anantharaman K."/>
            <person name="Thomas B.C."/>
            <person name="Malmstrom R."/>
            <person name="Stieglmeier M."/>
            <person name="Klingl A."/>
            <person name="Woyke T."/>
            <person name="Ryan C.M."/>
            <person name="Banfield J.F."/>
        </authorList>
    </citation>
    <scope>NUCLEOTIDE SEQUENCE [LARGE SCALE GENOMIC DNA]</scope>
</reference>
<evidence type="ECO:0000313" key="2">
    <source>
        <dbReference type="EMBL" id="PJC23019.1"/>
    </source>
</evidence>
<proteinExistence type="predicted"/>
<evidence type="ECO:0000313" key="3">
    <source>
        <dbReference type="Proteomes" id="UP000228781"/>
    </source>
</evidence>
<dbReference type="Proteomes" id="UP000228781">
    <property type="component" value="Unassembled WGS sequence"/>
</dbReference>
<keyword evidence="1" id="KW-0812">Transmembrane</keyword>
<keyword evidence="1" id="KW-0472">Membrane</keyword>
<sequence>MAEEHFEEKVLLEWEAPERIFVKRGKKYFQNLFAILFIFAAIAIFFREFLLAAVLGVLGFLQYALGTTPPGRAKHRITTHCIATHGQEYPWEELEDFWFAESNRETVLNIDTKRLYPGRLFLLLGSLEKVKVASVLKKYIPLRKRPPEDFLEKLSSEVSRRIKLE</sequence>
<dbReference type="EMBL" id="PFSK01000013">
    <property type="protein sequence ID" value="PJC23019.1"/>
    <property type="molecule type" value="Genomic_DNA"/>
</dbReference>
<organism evidence="2 3">
    <name type="scientific">candidate division WWE3 bacterium CG_4_9_14_0_2_um_filter_48_10</name>
    <dbReference type="NCBI Taxonomy" id="1975078"/>
    <lineage>
        <taxon>Bacteria</taxon>
        <taxon>Katanobacteria</taxon>
    </lineage>
</organism>
<comment type="caution">
    <text evidence="2">The sequence shown here is derived from an EMBL/GenBank/DDBJ whole genome shotgun (WGS) entry which is preliminary data.</text>
</comment>
<dbReference type="AlphaFoldDB" id="A0A2M8EJW5"/>
<keyword evidence="1" id="KW-1133">Transmembrane helix</keyword>
<protein>
    <submittedName>
        <fullName evidence="2">Uncharacterized protein</fullName>
    </submittedName>
</protein>